<evidence type="ECO:0000256" key="2">
    <source>
        <dbReference type="ARBA" id="ARBA00022912"/>
    </source>
</evidence>
<dbReference type="GO" id="GO:0004721">
    <property type="term" value="F:phosphoprotein phosphatase activity"/>
    <property type="evidence" value="ECO:0007669"/>
    <property type="project" value="UniProtKB-KW"/>
</dbReference>
<evidence type="ECO:0000313" key="5">
    <source>
        <dbReference type="EMBL" id="CAE7466962.1"/>
    </source>
</evidence>
<sequence length="499" mass="54668">MPYGEYLPRRFLETPRLGTINLHPSLLPRWRGASPVQRCLVAGDTETGITILYTVAKMDAGPIIAQERMALDGSETSPELLDQLFKWGADLLVEEVLPKVLGGEVTMETAAVQDESLVEKAPLISKNEGKLWPHNETALQMRDKVRGFAGWPGTTLALACSGSKAAPQGVRVKVAGAEVVPFSTFPGSISPDTPLEELLFMPAVDGSDPAVGIRPAADPENVLLLRSFQLPGKQEVPAKTFRKGYMTFQPARWLSPEEESTMVSATGVLKKQKKMRRRATDNRIKMREFQDIFSIDSLSAAMMFNFFRTSGVEPCGHLAAAEAAIQRKQLHLEISEILPGSLYLGAANAALGLAKEANALGITHVLNVSDLYALAPGKHGKLVVEWVPMADDGFDDVFGPEQTAEDFEAARKENPKCRPSGAYWRCKDFLEAAFKDPSSCVLVHCALGVNRSATIVLAWLMETRQWSLTQALQHVQQRRPIVHPADTLKARNLRGLCTC</sequence>
<comment type="caution">
    <text evidence="5">The sequence shown here is derived from an EMBL/GenBank/DDBJ whole genome shotgun (WGS) entry which is preliminary data.</text>
</comment>
<dbReference type="PROSITE" id="PS00373">
    <property type="entry name" value="GART"/>
    <property type="match status" value="1"/>
</dbReference>
<dbReference type="AlphaFoldDB" id="A0A812S4Y9"/>
<reference evidence="5" key="1">
    <citation type="submission" date="2021-02" db="EMBL/GenBank/DDBJ databases">
        <authorList>
            <person name="Dougan E. K."/>
            <person name="Rhodes N."/>
            <person name="Thang M."/>
            <person name="Chan C."/>
        </authorList>
    </citation>
    <scope>NUCLEOTIDE SEQUENCE</scope>
</reference>
<accession>A0A812S4Y9</accession>
<dbReference type="Gene3D" id="3.40.50.12230">
    <property type="match status" value="1"/>
</dbReference>
<feature type="domain" description="Tyrosine specific protein phosphatases" evidence="4">
    <location>
        <begin position="427"/>
        <end position="480"/>
    </location>
</feature>
<dbReference type="PANTHER" id="PTHR11138">
    <property type="entry name" value="METHIONYL-TRNA FORMYLTRANSFERASE"/>
    <property type="match status" value="1"/>
</dbReference>
<evidence type="ECO:0000313" key="6">
    <source>
        <dbReference type="Proteomes" id="UP000604046"/>
    </source>
</evidence>
<dbReference type="InterPro" id="IPR002376">
    <property type="entry name" value="Formyl_transf_N"/>
</dbReference>
<proteinExistence type="predicted"/>
<dbReference type="PANTHER" id="PTHR11138:SF5">
    <property type="entry name" value="METHIONYL-TRNA FORMYLTRANSFERASE, MITOCHONDRIAL"/>
    <property type="match status" value="1"/>
</dbReference>
<dbReference type="InterPro" id="IPR000387">
    <property type="entry name" value="Tyr_Pase_dom"/>
</dbReference>
<dbReference type="InterPro" id="IPR016130">
    <property type="entry name" value="Tyr_Pase_AS"/>
</dbReference>
<evidence type="ECO:0000259" key="3">
    <source>
        <dbReference type="PROSITE" id="PS50054"/>
    </source>
</evidence>
<keyword evidence="1" id="KW-0378">Hydrolase</keyword>
<dbReference type="Pfam" id="PF00551">
    <property type="entry name" value="Formyl_trans_N"/>
    <property type="match status" value="1"/>
</dbReference>
<dbReference type="GO" id="GO:0005739">
    <property type="term" value="C:mitochondrion"/>
    <property type="evidence" value="ECO:0007669"/>
    <property type="project" value="TreeGrafter"/>
</dbReference>
<dbReference type="Gene3D" id="3.90.190.10">
    <property type="entry name" value="Protein tyrosine phosphatase superfamily"/>
    <property type="match status" value="1"/>
</dbReference>
<dbReference type="PROSITE" id="PS50054">
    <property type="entry name" value="TYR_PHOSPHATASE_DUAL"/>
    <property type="match status" value="1"/>
</dbReference>
<dbReference type="GO" id="GO:0004479">
    <property type="term" value="F:methionyl-tRNA formyltransferase activity"/>
    <property type="evidence" value="ECO:0007669"/>
    <property type="project" value="TreeGrafter"/>
</dbReference>
<dbReference type="PROSITE" id="PS50056">
    <property type="entry name" value="TYR_PHOSPHATASE_2"/>
    <property type="match status" value="1"/>
</dbReference>
<dbReference type="InterPro" id="IPR029021">
    <property type="entry name" value="Prot-tyrosine_phosphatase-like"/>
</dbReference>
<dbReference type="InterPro" id="IPR020422">
    <property type="entry name" value="TYR_PHOSPHATASE_DUAL_dom"/>
</dbReference>
<dbReference type="InterPro" id="IPR036477">
    <property type="entry name" value="Formyl_transf_N_sf"/>
</dbReference>
<dbReference type="InterPro" id="IPR001555">
    <property type="entry name" value="GART_AS"/>
</dbReference>
<organism evidence="5 6">
    <name type="scientific">Symbiodinium natans</name>
    <dbReference type="NCBI Taxonomy" id="878477"/>
    <lineage>
        <taxon>Eukaryota</taxon>
        <taxon>Sar</taxon>
        <taxon>Alveolata</taxon>
        <taxon>Dinophyceae</taxon>
        <taxon>Suessiales</taxon>
        <taxon>Symbiodiniaceae</taxon>
        <taxon>Symbiodinium</taxon>
    </lineage>
</organism>
<dbReference type="SUPFAM" id="SSF52799">
    <property type="entry name" value="(Phosphotyrosine protein) phosphatases II"/>
    <property type="match status" value="1"/>
</dbReference>
<dbReference type="CDD" id="cd14498">
    <property type="entry name" value="DSP"/>
    <property type="match status" value="1"/>
</dbReference>
<dbReference type="EMBL" id="CAJNDS010002418">
    <property type="protein sequence ID" value="CAE7466962.1"/>
    <property type="molecule type" value="Genomic_DNA"/>
</dbReference>
<dbReference type="SMART" id="SM00195">
    <property type="entry name" value="DSPc"/>
    <property type="match status" value="1"/>
</dbReference>
<dbReference type="OrthoDB" id="10268103at2759"/>
<dbReference type="InterPro" id="IPR000340">
    <property type="entry name" value="Dual-sp_phosphatase_cat-dom"/>
</dbReference>
<feature type="domain" description="Tyrosine-protein phosphatase" evidence="3">
    <location>
        <begin position="333"/>
        <end position="499"/>
    </location>
</feature>
<protein>
    <submittedName>
        <fullName evidence="5">Fmt protein</fullName>
    </submittedName>
</protein>
<dbReference type="Pfam" id="PF00782">
    <property type="entry name" value="DSPc"/>
    <property type="match status" value="1"/>
</dbReference>
<dbReference type="Proteomes" id="UP000604046">
    <property type="component" value="Unassembled WGS sequence"/>
</dbReference>
<evidence type="ECO:0000259" key="4">
    <source>
        <dbReference type="PROSITE" id="PS50056"/>
    </source>
</evidence>
<name>A0A812S4Y9_9DINO</name>
<gene>
    <name evidence="5" type="primary">fmt</name>
    <name evidence="5" type="ORF">SNAT2548_LOCUS26100</name>
</gene>
<dbReference type="PROSITE" id="PS00383">
    <property type="entry name" value="TYR_PHOSPHATASE_1"/>
    <property type="match status" value="1"/>
</dbReference>
<keyword evidence="2" id="KW-0904">Protein phosphatase</keyword>
<dbReference type="SUPFAM" id="SSF53328">
    <property type="entry name" value="Formyltransferase"/>
    <property type="match status" value="1"/>
</dbReference>
<keyword evidence="6" id="KW-1185">Reference proteome</keyword>
<evidence type="ECO:0000256" key="1">
    <source>
        <dbReference type="ARBA" id="ARBA00022801"/>
    </source>
</evidence>